<evidence type="ECO:0000313" key="3">
    <source>
        <dbReference type="EMBL" id="MBM3274423.1"/>
    </source>
</evidence>
<comment type="caution">
    <text evidence="3">The sequence shown here is derived from an EMBL/GenBank/DDBJ whole genome shotgun (WGS) entry which is preliminary data.</text>
</comment>
<reference evidence="3 4" key="1">
    <citation type="submission" date="2019-03" db="EMBL/GenBank/DDBJ databases">
        <title>Lake Tanganyika Metagenome-Assembled Genomes (MAGs).</title>
        <authorList>
            <person name="Tran P."/>
        </authorList>
    </citation>
    <scope>NUCLEOTIDE SEQUENCE [LARGE SCALE GENOMIC DNA]</scope>
    <source>
        <strain evidence="3">K_DeepCast_65m_m2_236</strain>
    </source>
</reference>
<evidence type="ECO:0000256" key="1">
    <source>
        <dbReference type="SAM" id="MobiDB-lite"/>
    </source>
</evidence>
<dbReference type="InterPro" id="IPR025874">
    <property type="entry name" value="DZR"/>
</dbReference>
<feature type="domain" description="DZANK-type" evidence="2">
    <location>
        <begin position="376"/>
        <end position="420"/>
    </location>
</feature>
<feature type="region of interest" description="Disordered" evidence="1">
    <location>
        <begin position="297"/>
        <end position="350"/>
    </location>
</feature>
<dbReference type="AlphaFoldDB" id="A0A937X365"/>
<protein>
    <submittedName>
        <fullName evidence="3">Zinc ribbon domain-containing protein</fullName>
    </submittedName>
</protein>
<organism evidence="3 4">
    <name type="scientific">Candidatus Tanganyikabacteria bacterium</name>
    <dbReference type="NCBI Taxonomy" id="2961651"/>
    <lineage>
        <taxon>Bacteria</taxon>
        <taxon>Bacillati</taxon>
        <taxon>Candidatus Sericytochromatia</taxon>
        <taxon>Candidatus Tanganyikabacteria</taxon>
    </lineage>
</organism>
<sequence length="435" mass="46738">ERFGHLFPTEAARREALRTALASAAPRLDLEARDGADMPPADAQSLVIGIPGGPANPHGDFAELLDLLLLCLDDLGLRMPVSISDIAGAGDQILIVRECAGFPLRCAAAIDGLAARYREWVRQPKAEPVHMAKDPGAFETIPGLFPPDEKTKTRALEAFVVGVGWGVFDIENGVVVYRQKLPGMTFLDTRIIGTVDRPLRAVKYLVDHPDLVQFALGRIEDIVADCRRDSALRNDRLARLERYYLRILEQCRRIAEGDEGSLEKAPDDRIRRLPLWDLAETVLTFNAKHGLVADADAEAESGGSVPAGDPLRSSRPLVGPEGSRPTDADAEADADADARAETGHTRAHQVAPASVAAAQTSFEVLAPAVGADSVQCSACQSIWPDSAKYCAECAAPLRRADTCPSCHSSTPPGGKFCPECAAPLKAGWERSRTQS</sequence>
<evidence type="ECO:0000313" key="4">
    <source>
        <dbReference type="Proteomes" id="UP000703893"/>
    </source>
</evidence>
<accession>A0A937X365</accession>
<proteinExistence type="predicted"/>
<gene>
    <name evidence="3" type="ORF">FJZ00_04685</name>
</gene>
<dbReference type="Proteomes" id="UP000703893">
    <property type="component" value="Unassembled WGS sequence"/>
</dbReference>
<evidence type="ECO:0000259" key="2">
    <source>
        <dbReference type="Pfam" id="PF12773"/>
    </source>
</evidence>
<dbReference type="Pfam" id="PF12773">
    <property type="entry name" value="DZR"/>
    <property type="match status" value="1"/>
</dbReference>
<feature type="non-terminal residue" evidence="3">
    <location>
        <position position="1"/>
    </location>
</feature>
<dbReference type="EMBL" id="VGJX01000210">
    <property type="protein sequence ID" value="MBM3274423.1"/>
    <property type="molecule type" value="Genomic_DNA"/>
</dbReference>
<name>A0A937X365_9BACT</name>